<accession>A0A2B4SD70</accession>
<dbReference type="STRING" id="50429.A0A2B4SD70"/>
<name>A0A2B4SD70_STYPI</name>
<gene>
    <name evidence="3" type="ORF">AWC38_SpisGene8853</name>
</gene>
<dbReference type="Proteomes" id="UP000225706">
    <property type="component" value="Unassembled WGS sequence"/>
</dbReference>
<dbReference type="Pfam" id="PF05380">
    <property type="entry name" value="Peptidase_A17"/>
    <property type="match status" value="1"/>
</dbReference>
<organism evidence="3 4">
    <name type="scientific">Stylophora pistillata</name>
    <name type="common">Smooth cauliflower coral</name>
    <dbReference type="NCBI Taxonomy" id="50429"/>
    <lineage>
        <taxon>Eukaryota</taxon>
        <taxon>Metazoa</taxon>
        <taxon>Cnidaria</taxon>
        <taxon>Anthozoa</taxon>
        <taxon>Hexacorallia</taxon>
        <taxon>Scleractinia</taxon>
        <taxon>Astrocoeniina</taxon>
        <taxon>Pocilloporidae</taxon>
        <taxon>Stylophora</taxon>
    </lineage>
</organism>
<sequence length="311" mass="35804">MGKKRSKRKRAFYNEDEDGNENPQVGGRSIEANNALEKNRTQEYLDSRKDELLSFASDTSQKVRQAQEEMVKVKKKAEQMEASILKEEEVIQSEKRKVEEEYAKKLRELEARSLQKRDQLVNTRTPDVYEFNRVVFGVNSSPFQAQFVTQEHAQKHKEQFSMAAETILESTYMGDNMDSTSDDQTGIELYKQLSELWGRAGMHARKWLSNSPKVLEEIPVDDRASEADLDQGHLPSVKTLGILWLAEEGMFTYTAHPPGKEFQLTKRSFLKGIATLFDPLGFLAPYIVRAKIILQEMRTTGVEWDEPMKEE</sequence>
<keyword evidence="1" id="KW-0175">Coiled coil</keyword>
<feature type="coiled-coil region" evidence="1">
    <location>
        <begin position="56"/>
        <end position="119"/>
    </location>
</feature>
<dbReference type="EMBL" id="LSMT01000125">
    <property type="protein sequence ID" value="PFX26482.1"/>
    <property type="molecule type" value="Genomic_DNA"/>
</dbReference>
<evidence type="ECO:0000256" key="1">
    <source>
        <dbReference type="SAM" id="Coils"/>
    </source>
</evidence>
<keyword evidence="4" id="KW-1185">Reference proteome</keyword>
<evidence type="ECO:0000256" key="2">
    <source>
        <dbReference type="SAM" id="MobiDB-lite"/>
    </source>
</evidence>
<dbReference type="PANTHER" id="PTHR47331">
    <property type="entry name" value="PHD-TYPE DOMAIN-CONTAINING PROTEIN"/>
    <property type="match status" value="1"/>
</dbReference>
<dbReference type="InterPro" id="IPR008042">
    <property type="entry name" value="Retrotrans_Pao"/>
</dbReference>
<evidence type="ECO:0000313" key="4">
    <source>
        <dbReference type="Proteomes" id="UP000225706"/>
    </source>
</evidence>
<feature type="compositionally biased region" description="Basic residues" evidence="2">
    <location>
        <begin position="1"/>
        <end position="11"/>
    </location>
</feature>
<evidence type="ECO:0000313" key="3">
    <source>
        <dbReference type="EMBL" id="PFX26482.1"/>
    </source>
</evidence>
<protein>
    <submittedName>
        <fullName evidence="3">Uncharacterized protein</fullName>
    </submittedName>
</protein>
<dbReference type="OrthoDB" id="5983986at2759"/>
<comment type="caution">
    <text evidence="3">The sequence shown here is derived from an EMBL/GenBank/DDBJ whole genome shotgun (WGS) entry which is preliminary data.</text>
</comment>
<proteinExistence type="predicted"/>
<reference evidence="4" key="1">
    <citation type="journal article" date="2017" name="bioRxiv">
        <title>Comparative analysis of the genomes of Stylophora pistillata and Acropora digitifera provides evidence for extensive differences between species of corals.</title>
        <authorList>
            <person name="Voolstra C.R."/>
            <person name="Li Y."/>
            <person name="Liew Y.J."/>
            <person name="Baumgarten S."/>
            <person name="Zoccola D."/>
            <person name="Flot J.-F."/>
            <person name="Tambutte S."/>
            <person name="Allemand D."/>
            <person name="Aranda M."/>
        </authorList>
    </citation>
    <scope>NUCLEOTIDE SEQUENCE [LARGE SCALE GENOMIC DNA]</scope>
</reference>
<dbReference type="AlphaFoldDB" id="A0A2B4SD70"/>
<feature type="region of interest" description="Disordered" evidence="2">
    <location>
        <begin position="1"/>
        <end position="36"/>
    </location>
</feature>